<feature type="chain" id="PRO_5009623565" evidence="2">
    <location>
        <begin position="24"/>
        <end position="404"/>
    </location>
</feature>
<dbReference type="EMBL" id="GEVM01021468">
    <property type="protein sequence ID" value="JAU84470.1"/>
    <property type="molecule type" value="Transcribed_RNA"/>
</dbReference>
<keyword evidence="2" id="KW-0732">Signal</keyword>
<dbReference type="PROSITE" id="PS51767">
    <property type="entry name" value="PEPTIDASE_A1"/>
    <property type="match status" value="1"/>
</dbReference>
<dbReference type="AlphaFoldDB" id="A0A1J3IW46"/>
<feature type="domain" description="Peptidase A1" evidence="3">
    <location>
        <begin position="38"/>
        <end position="387"/>
    </location>
</feature>
<reference evidence="4" key="1">
    <citation type="submission" date="2016-07" db="EMBL/GenBank/DDBJ databases">
        <title>De novo transcriptome assembly of four accessions of the metal hyperaccumulator plant Noccaea caerulescens.</title>
        <authorList>
            <person name="Blande D."/>
            <person name="Halimaa P."/>
            <person name="Tervahauta A.I."/>
            <person name="Aarts M.G."/>
            <person name="Karenlampi S.O."/>
        </authorList>
    </citation>
    <scope>NUCLEOTIDE SEQUENCE</scope>
</reference>
<dbReference type="InterPro" id="IPR021109">
    <property type="entry name" value="Peptidase_aspartic_dom_sf"/>
</dbReference>
<comment type="similarity">
    <text evidence="1">Belongs to the peptidase A1 family.</text>
</comment>
<sequence>MGDVTRLIVFVSILAATTLNSEAQYLLPITKHEPTKQFYTTINIGSAAKSPVNLLLDLGTNLTWLDCRKIKSLSSLRLVTCQSSTCKSIPGNGCDGKSCLYRQPNPLGKIPVVTGRVVQDSASISTTDGGKFLSKVSVRPFTFSCAEEKHFQGLSFPVAGVMALSPGKFPFWRQVTTAFNVIPKFSLCLPSSGTGHFYIAGVHYLIPPFNGPSGHPIPMTLTPLKNIDSGNYIISVTSIYVDGIPLSLKPNLLDGGAKLSTVVPYTVVHTDIYNALAYSFTLKAKAMGLYEAGRSGPFKDCFDLGGTDRAGAGLQVPVIEFGLPGRAGEVKWKFHGKNTVVYVMETVVCLAFVDGGKRPNDLMLIGTHQLQDYMVEFDFSTTLLAFSDSLLLHNTSCSSWPSHK</sequence>
<evidence type="ECO:0000256" key="2">
    <source>
        <dbReference type="SAM" id="SignalP"/>
    </source>
</evidence>
<protein>
    <submittedName>
        <fullName evidence="4">Basic 7S globulin 2</fullName>
    </submittedName>
</protein>
<dbReference type="InterPro" id="IPR033121">
    <property type="entry name" value="PEPTIDASE_A1"/>
</dbReference>
<dbReference type="PANTHER" id="PTHR47965">
    <property type="entry name" value="ASPARTYL PROTEASE-RELATED"/>
    <property type="match status" value="1"/>
</dbReference>
<evidence type="ECO:0000256" key="1">
    <source>
        <dbReference type="ARBA" id="ARBA00007447"/>
    </source>
</evidence>
<dbReference type="Gene3D" id="2.40.70.10">
    <property type="entry name" value="Acid Proteases"/>
    <property type="match status" value="2"/>
</dbReference>
<accession>A0A1J3IW46</accession>
<evidence type="ECO:0000259" key="3">
    <source>
        <dbReference type="PROSITE" id="PS51767"/>
    </source>
</evidence>
<evidence type="ECO:0000313" key="4">
    <source>
        <dbReference type="EMBL" id="JAU84470.1"/>
    </source>
</evidence>
<dbReference type="GO" id="GO:0004190">
    <property type="term" value="F:aspartic-type endopeptidase activity"/>
    <property type="evidence" value="ECO:0007669"/>
    <property type="project" value="InterPro"/>
</dbReference>
<dbReference type="InterPro" id="IPR032861">
    <property type="entry name" value="TAXi_N"/>
</dbReference>
<dbReference type="PANTHER" id="PTHR47965:SF52">
    <property type="entry name" value="EUKARYOTIC ASPARTYL PROTEASE FAMILY PROTEIN"/>
    <property type="match status" value="1"/>
</dbReference>
<dbReference type="InterPro" id="IPR001461">
    <property type="entry name" value="Aspartic_peptidase_A1"/>
</dbReference>
<feature type="signal peptide" evidence="2">
    <location>
        <begin position="1"/>
        <end position="23"/>
    </location>
</feature>
<proteinExistence type="inferred from homology"/>
<dbReference type="GO" id="GO:0006508">
    <property type="term" value="P:proteolysis"/>
    <property type="evidence" value="ECO:0007669"/>
    <property type="project" value="InterPro"/>
</dbReference>
<dbReference type="SUPFAM" id="SSF50630">
    <property type="entry name" value="Acid proteases"/>
    <property type="match status" value="1"/>
</dbReference>
<dbReference type="Pfam" id="PF14543">
    <property type="entry name" value="TAXi_N"/>
    <property type="match status" value="1"/>
</dbReference>
<gene>
    <name evidence="4" type="ORF">MP_TR20843_c0_g1_i1_g.59130</name>
</gene>
<dbReference type="InterPro" id="IPR032799">
    <property type="entry name" value="TAXi_C"/>
</dbReference>
<dbReference type="Pfam" id="PF14541">
    <property type="entry name" value="TAXi_C"/>
    <property type="match status" value="1"/>
</dbReference>
<organism evidence="4">
    <name type="scientific">Noccaea caerulescens</name>
    <name type="common">Alpine penny-cress</name>
    <name type="synonym">Thlaspi caerulescens</name>
    <dbReference type="NCBI Taxonomy" id="107243"/>
    <lineage>
        <taxon>Eukaryota</taxon>
        <taxon>Viridiplantae</taxon>
        <taxon>Streptophyta</taxon>
        <taxon>Embryophyta</taxon>
        <taxon>Tracheophyta</taxon>
        <taxon>Spermatophyta</taxon>
        <taxon>Magnoliopsida</taxon>
        <taxon>eudicotyledons</taxon>
        <taxon>Gunneridae</taxon>
        <taxon>Pentapetalae</taxon>
        <taxon>rosids</taxon>
        <taxon>malvids</taxon>
        <taxon>Brassicales</taxon>
        <taxon>Brassicaceae</taxon>
        <taxon>Coluteocarpeae</taxon>
        <taxon>Noccaea</taxon>
    </lineage>
</organism>
<name>A0A1J3IW46_NOCCA</name>